<comment type="caution">
    <text evidence="4">The sequence shown here is derived from an EMBL/GenBank/DDBJ whole genome shotgun (WGS) entry which is preliminary data.</text>
</comment>
<dbReference type="PROSITE" id="PS51819">
    <property type="entry name" value="VOC"/>
    <property type="match status" value="1"/>
</dbReference>
<dbReference type="PANTHER" id="PTHR43048">
    <property type="entry name" value="METHYLMALONYL-COA EPIMERASE"/>
    <property type="match status" value="1"/>
</dbReference>
<dbReference type="OrthoDB" id="9798201at2"/>
<gene>
    <name evidence="4" type="ORF">H074_11010</name>
</gene>
<dbReference type="EMBL" id="AOHO01000045">
    <property type="protein sequence ID" value="EME61697.1"/>
    <property type="molecule type" value="Genomic_DNA"/>
</dbReference>
<organism evidence="4 5">
    <name type="scientific">Amycolatopsis decaplanina DSM 44594</name>
    <dbReference type="NCBI Taxonomy" id="1284240"/>
    <lineage>
        <taxon>Bacteria</taxon>
        <taxon>Bacillati</taxon>
        <taxon>Actinomycetota</taxon>
        <taxon>Actinomycetes</taxon>
        <taxon>Pseudonocardiales</taxon>
        <taxon>Pseudonocardiaceae</taxon>
        <taxon>Amycolatopsis</taxon>
    </lineage>
</organism>
<keyword evidence="4" id="KW-0223">Dioxygenase</keyword>
<dbReference type="Pfam" id="PF00903">
    <property type="entry name" value="Glyoxalase"/>
    <property type="match status" value="1"/>
</dbReference>
<evidence type="ECO:0000313" key="5">
    <source>
        <dbReference type="Proteomes" id="UP000054226"/>
    </source>
</evidence>
<keyword evidence="5" id="KW-1185">Reference proteome</keyword>
<keyword evidence="4" id="KW-0560">Oxidoreductase</keyword>
<dbReference type="PANTHER" id="PTHR43048:SF3">
    <property type="entry name" value="METHYLMALONYL-COA EPIMERASE, MITOCHONDRIAL"/>
    <property type="match status" value="1"/>
</dbReference>
<dbReference type="GO" id="GO:0051213">
    <property type="term" value="F:dioxygenase activity"/>
    <property type="evidence" value="ECO:0007669"/>
    <property type="project" value="UniProtKB-KW"/>
</dbReference>
<evidence type="ECO:0000256" key="1">
    <source>
        <dbReference type="ARBA" id="ARBA00022723"/>
    </source>
</evidence>
<evidence type="ECO:0000313" key="4">
    <source>
        <dbReference type="EMBL" id="EME61697.1"/>
    </source>
</evidence>
<dbReference type="GO" id="GO:0046872">
    <property type="term" value="F:metal ion binding"/>
    <property type="evidence" value="ECO:0007669"/>
    <property type="project" value="UniProtKB-KW"/>
</dbReference>
<dbReference type="InterPro" id="IPR037523">
    <property type="entry name" value="VOC_core"/>
</dbReference>
<dbReference type="SUPFAM" id="SSF54593">
    <property type="entry name" value="Glyoxalase/Bleomycin resistance protein/Dihydroxybiphenyl dioxygenase"/>
    <property type="match status" value="1"/>
</dbReference>
<dbReference type="GO" id="GO:0004493">
    <property type="term" value="F:methylmalonyl-CoA epimerase activity"/>
    <property type="evidence" value="ECO:0007669"/>
    <property type="project" value="TreeGrafter"/>
</dbReference>
<dbReference type="InterPro" id="IPR029068">
    <property type="entry name" value="Glyas_Bleomycin-R_OHBP_Dase"/>
</dbReference>
<feature type="domain" description="VOC" evidence="3">
    <location>
        <begin position="4"/>
        <end position="124"/>
    </location>
</feature>
<accession>M2Z372</accession>
<name>M2Z372_9PSEU</name>
<dbReference type="InterPro" id="IPR051785">
    <property type="entry name" value="MMCE/EMCE_epimerase"/>
</dbReference>
<dbReference type="PATRIC" id="fig|1284240.4.peg.2242"/>
<dbReference type="InterPro" id="IPR004360">
    <property type="entry name" value="Glyas_Fos-R_dOase_dom"/>
</dbReference>
<reference evidence="4 5" key="1">
    <citation type="journal article" date="2013" name="Genome Announc.">
        <title>Draft Genome Sequence of Amycolatopsis decaplanina Strain DSM 44594T.</title>
        <authorList>
            <person name="Kaur N."/>
            <person name="Kumar S."/>
            <person name="Bala M."/>
            <person name="Raghava G.P."/>
            <person name="Mayilraj S."/>
        </authorList>
    </citation>
    <scope>NUCLEOTIDE SEQUENCE [LARGE SCALE GENOMIC DNA]</scope>
    <source>
        <strain evidence="4 5">DSM 44594</strain>
    </source>
</reference>
<dbReference type="GO" id="GO:0046491">
    <property type="term" value="P:L-methylmalonyl-CoA metabolic process"/>
    <property type="evidence" value="ECO:0007669"/>
    <property type="project" value="TreeGrafter"/>
</dbReference>
<proteinExistence type="predicted"/>
<dbReference type="Proteomes" id="UP000054226">
    <property type="component" value="Unassembled WGS sequence"/>
</dbReference>
<evidence type="ECO:0000256" key="2">
    <source>
        <dbReference type="SAM" id="MobiDB-lite"/>
    </source>
</evidence>
<feature type="region of interest" description="Disordered" evidence="2">
    <location>
        <begin position="53"/>
        <end position="72"/>
    </location>
</feature>
<dbReference type="Gene3D" id="3.10.180.10">
    <property type="entry name" value="2,3-Dihydroxybiphenyl 1,2-Dioxygenase, domain 1"/>
    <property type="match status" value="1"/>
</dbReference>
<dbReference type="AlphaFoldDB" id="M2Z372"/>
<protein>
    <submittedName>
        <fullName evidence="4">Glyoxalase/bleomycin resistance protein/dioxygenase</fullName>
    </submittedName>
</protein>
<sequence>MTSDLVSVRYLVDDVAAAVEFYTGHLDFAVRSSVLPAFADVVRGNLRLLLSGPASSAGRPMPDGTKPAPGGWNRIHLVVDDIDAEVARLRAAGVPFRSDVVTGPGGRQIVFDDPAGNPVELFQPAAR</sequence>
<evidence type="ECO:0000259" key="3">
    <source>
        <dbReference type="PROSITE" id="PS51819"/>
    </source>
</evidence>
<dbReference type="RefSeq" id="WP_007030108.1">
    <property type="nucleotide sequence ID" value="NZ_AOHO01000045.1"/>
</dbReference>
<keyword evidence="1" id="KW-0479">Metal-binding</keyword>